<feature type="region of interest" description="Disordered" evidence="5">
    <location>
        <begin position="373"/>
        <end position="520"/>
    </location>
</feature>
<dbReference type="PROSITE" id="PS50261">
    <property type="entry name" value="G_PROTEIN_RECEP_F2_4"/>
    <property type="match status" value="1"/>
</dbReference>
<feature type="compositionally biased region" description="Polar residues" evidence="5">
    <location>
        <begin position="427"/>
        <end position="466"/>
    </location>
</feature>
<dbReference type="InterPro" id="IPR053247">
    <property type="entry name" value="GPCR_GPR1/git3-like"/>
</dbReference>
<dbReference type="InterPro" id="IPR017981">
    <property type="entry name" value="GPCR_2-like_7TM"/>
</dbReference>
<dbReference type="GO" id="GO:0004930">
    <property type="term" value="F:G protein-coupled receptor activity"/>
    <property type="evidence" value="ECO:0007669"/>
    <property type="project" value="InterPro"/>
</dbReference>
<feature type="compositionally biased region" description="Low complexity" evidence="5">
    <location>
        <begin position="467"/>
        <end position="483"/>
    </location>
</feature>
<dbReference type="EMBL" id="CAJPDQ010000013">
    <property type="protein sequence ID" value="CAF9918814.1"/>
    <property type="molecule type" value="Genomic_DNA"/>
</dbReference>
<evidence type="ECO:0000256" key="4">
    <source>
        <dbReference type="ARBA" id="ARBA00023136"/>
    </source>
</evidence>
<dbReference type="PANTHER" id="PTHR42058">
    <property type="entry name" value="G_PROTEIN_RECEP_F2_4 DOMAIN-CONTAINING PROTEIN"/>
    <property type="match status" value="1"/>
</dbReference>
<reference evidence="8" key="1">
    <citation type="submission" date="2021-03" db="EMBL/GenBank/DDBJ databases">
        <authorList>
            <person name="Tagirdzhanova G."/>
        </authorList>
    </citation>
    <scope>NUCLEOTIDE SEQUENCE</scope>
</reference>
<comment type="caution">
    <text evidence="8">The sequence shown here is derived from an EMBL/GenBank/DDBJ whole genome shotgun (WGS) entry which is preliminary data.</text>
</comment>
<evidence type="ECO:0000256" key="3">
    <source>
        <dbReference type="ARBA" id="ARBA00022989"/>
    </source>
</evidence>
<dbReference type="InterPro" id="IPR000832">
    <property type="entry name" value="GPCR_2_secretin-like"/>
</dbReference>
<evidence type="ECO:0000313" key="8">
    <source>
        <dbReference type="EMBL" id="CAF9918814.1"/>
    </source>
</evidence>
<feature type="transmembrane region" description="Helical" evidence="6">
    <location>
        <begin position="86"/>
        <end position="114"/>
    </location>
</feature>
<dbReference type="GO" id="GO:0016020">
    <property type="term" value="C:membrane"/>
    <property type="evidence" value="ECO:0007669"/>
    <property type="project" value="UniProtKB-SubCell"/>
</dbReference>
<feature type="transmembrane region" description="Helical" evidence="6">
    <location>
        <begin position="46"/>
        <end position="65"/>
    </location>
</feature>
<dbReference type="OrthoDB" id="5423227at2759"/>
<accession>A0A8H3F6E1</accession>
<keyword evidence="3 6" id="KW-1133">Transmembrane helix</keyword>
<protein>
    <recommendedName>
        <fullName evidence="7">G-protein coupled receptors family 2 profile 2 domain-containing protein</fullName>
    </recommendedName>
</protein>
<evidence type="ECO:0000256" key="5">
    <source>
        <dbReference type="SAM" id="MobiDB-lite"/>
    </source>
</evidence>
<evidence type="ECO:0000256" key="2">
    <source>
        <dbReference type="ARBA" id="ARBA00022692"/>
    </source>
</evidence>
<feature type="domain" description="G-protein coupled receptors family 2 profile 2" evidence="7">
    <location>
        <begin position="1"/>
        <end position="143"/>
    </location>
</feature>
<comment type="subcellular location">
    <subcellularLocation>
        <location evidence="1">Membrane</location>
        <topology evidence="1">Multi-pass membrane protein</topology>
    </subcellularLocation>
</comment>
<gene>
    <name evidence="8" type="ORF">GOMPHAMPRED_001643</name>
</gene>
<dbReference type="Gene3D" id="1.20.1070.10">
    <property type="entry name" value="Rhodopsin 7-helix transmembrane proteins"/>
    <property type="match status" value="1"/>
</dbReference>
<evidence type="ECO:0000256" key="6">
    <source>
        <dbReference type="SAM" id="Phobius"/>
    </source>
</evidence>
<keyword evidence="4 6" id="KW-0472">Membrane</keyword>
<keyword evidence="9" id="KW-1185">Reference proteome</keyword>
<evidence type="ECO:0000259" key="7">
    <source>
        <dbReference type="PROSITE" id="PS50261"/>
    </source>
</evidence>
<dbReference type="Pfam" id="PF00002">
    <property type="entry name" value="7tm_2"/>
    <property type="match status" value="1"/>
</dbReference>
<name>A0A8H3F6E1_9LECA</name>
<feature type="compositionally biased region" description="Polar residues" evidence="5">
    <location>
        <begin position="397"/>
        <end position="409"/>
    </location>
</feature>
<evidence type="ECO:0000256" key="1">
    <source>
        <dbReference type="ARBA" id="ARBA00004141"/>
    </source>
</evidence>
<dbReference type="GO" id="GO:0007166">
    <property type="term" value="P:cell surface receptor signaling pathway"/>
    <property type="evidence" value="ECO:0007669"/>
    <property type="project" value="InterPro"/>
</dbReference>
<evidence type="ECO:0000313" key="9">
    <source>
        <dbReference type="Proteomes" id="UP000664169"/>
    </source>
</evidence>
<dbReference type="Proteomes" id="UP000664169">
    <property type="component" value="Unassembled WGS sequence"/>
</dbReference>
<proteinExistence type="predicted"/>
<sequence length="520" mass="57653">MQHYLTIGLISGVALINLGFIVALWAKPTECHDAITVNDMHTSLACAWSGALLLFGGQSAVVWVFNRSLSLHLQICWSRVPGKKSFYAAQLVGWGVPAIITGISLSLSGVAYRFGNVCHINHDNSLATFWGPTLVFAAIGAVLQFITLGYVCRVYLRKIWDPRSHSAASSSMRAATPNLTDSAFKQNSVRATYRRVKKVLALQWRGIVVVMIVLVSTVYFAAIFNIFDQLGTVAIGETELTYPWVMCIVLSKGEKSQCIDKARAFSLNETIVSAVLVLLSVMGYWCLLFLGRISMFVGWWDLIKKLFKKSDGFASIDARKTPDGELAMFDSPPQSFYLTKSAKGGLVATAKPLRLNTVTLSPMDKEILRHKLEDSPADSYNEPQLPSPVKASDGRESSLSQLRELTRSNSRQHRVAFDDEEDKLDSEQSWPQPNTRQSYAQHHRSTSPMDQINEYTPRQNNPHTNPARSLSLNSQQRRSSSALSRDRPSPATRMTPSPTPYRSNPRRGPGSALGSQPSLR</sequence>
<feature type="compositionally biased region" description="Polar residues" evidence="5">
    <location>
        <begin position="492"/>
        <end position="502"/>
    </location>
</feature>
<feature type="transmembrane region" description="Helical" evidence="6">
    <location>
        <begin position="7"/>
        <end position="26"/>
    </location>
</feature>
<keyword evidence="2 6" id="KW-0812">Transmembrane</keyword>
<dbReference type="PANTHER" id="PTHR42058:SF1">
    <property type="entry name" value="G-PROTEIN COUPLED RECEPTORS FAMILY 2 PROFILE 2 DOMAIN-CONTAINING PROTEIN"/>
    <property type="match status" value="1"/>
</dbReference>
<feature type="transmembrane region" description="Helical" evidence="6">
    <location>
        <begin position="134"/>
        <end position="156"/>
    </location>
</feature>
<dbReference type="AlphaFoldDB" id="A0A8H3F6E1"/>
<feature type="transmembrane region" description="Helical" evidence="6">
    <location>
        <begin position="271"/>
        <end position="300"/>
    </location>
</feature>
<organism evidence="8 9">
    <name type="scientific">Gomphillus americanus</name>
    <dbReference type="NCBI Taxonomy" id="1940652"/>
    <lineage>
        <taxon>Eukaryota</taxon>
        <taxon>Fungi</taxon>
        <taxon>Dikarya</taxon>
        <taxon>Ascomycota</taxon>
        <taxon>Pezizomycotina</taxon>
        <taxon>Lecanoromycetes</taxon>
        <taxon>OSLEUM clade</taxon>
        <taxon>Ostropomycetidae</taxon>
        <taxon>Ostropales</taxon>
        <taxon>Graphidaceae</taxon>
        <taxon>Gomphilloideae</taxon>
        <taxon>Gomphillus</taxon>
    </lineage>
</organism>
<feature type="transmembrane region" description="Helical" evidence="6">
    <location>
        <begin position="204"/>
        <end position="227"/>
    </location>
</feature>